<organism evidence="1 2">
    <name type="scientific">Actinomyces howellii</name>
    <dbReference type="NCBI Taxonomy" id="52771"/>
    <lineage>
        <taxon>Bacteria</taxon>
        <taxon>Bacillati</taxon>
        <taxon>Actinomycetota</taxon>
        <taxon>Actinomycetes</taxon>
        <taxon>Actinomycetales</taxon>
        <taxon>Actinomycetaceae</taxon>
        <taxon>Actinomyces</taxon>
    </lineage>
</organism>
<gene>
    <name evidence="1" type="ORF">NCTC11636_00675</name>
</gene>
<accession>A0A3S4REN4</accession>
<proteinExistence type="predicted"/>
<keyword evidence="2" id="KW-1185">Reference proteome</keyword>
<dbReference type="EMBL" id="LR134350">
    <property type="protein sequence ID" value="VEG26729.1"/>
    <property type="molecule type" value="Genomic_DNA"/>
</dbReference>
<sequence length="106" mass="11487">MTLQDAQAAERLGLDQLDSMFFQARRDRATPAERDYLIAMAADRGQPSSSATVAERLDRHPSSLGPARANLIAKGLVYSPERGVIAFTVPGSSQFIDRRLEADGPA</sequence>
<evidence type="ECO:0008006" key="3">
    <source>
        <dbReference type="Google" id="ProtNLM"/>
    </source>
</evidence>
<protein>
    <recommendedName>
        <fullName evidence="3">LexA repressor</fullName>
    </recommendedName>
</protein>
<dbReference type="KEGG" id="ahw:NCTC11636_00675"/>
<dbReference type="Proteomes" id="UP000266895">
    <property type="component" value="Chromosome"/>
</dbReference>
<evidence type="ECO:0000313" key="2">
    <source>
        <dbReference type="Proteomes" id="UP000266895"/>
    </source>
</evidence>
<reference evidence="1 2" key="1">
    <citation type="submission" date="2018-12" db="EMBL/GenBank/DDBJ databases">
        <authorList>
            <consortium name="Pathogen Informatics"/>
        </authorList>
    </citation>
    <scope>NUCLEOTIDE SEQUENCE [LARGE SCALE GENOMIC DNA]</scope>
    <source>
        <strain evidence="1 2">NCTC11636</strain>
    </source>
</reference>
<dbReference type="AlphaFoldDB" id="A0A3S4REN4"/>
<name>A0A3S4REN4_9ACTO</name>
<dbReference type="RefSeq" id="WP_126381861.1">
    <property type="nucleotide sequence ID" value="NZ_LR134350.1"/>
</dbReference>
<evidence type="ECO:0000313" key="1">
    <source>
        <dbReference type="EMBL" id="VEG26729.1"/>
    </source>
</evidence>
<dbReference type="OrthoDB" id="2020141at2"/>